<dbReference type="SUPFAM" id="SSF52540">
    <property type="entry name" value="P-loop containing nucleoside triphosphate hydrolases"/>
    <property type="match status" value="1"/>
</dbReference>
<dbReference type="HAMAP" id="MF_00238">
    <property type="entry name" value="Cytidyl_kinase_type1"/>
    <property type="match status" value="1"/>
</dbReference>
<dbReference type="Gene3D" id="3.40.50.300">
    <property type="entry name" value="P-loop containing nucleotide triphosphate hydrolases"/>
    <property type="match status" value="1"/>
</dbReference>
<dbReference type="FunFam" id="3.40.50.300:FF:000484">
    <property type="entry name" value="Cytidylate kinase"/>
    <property type="match status" value="1"/>
</dbReference>
<dbReference type="Proteomes" id="UP000676456">
    <property type="component" value="Unassembled WGS sequence"/>
</dbReference>
<evidence type="ECO:0000259" key="10">
    <source>
        <dbReference type="Pfam" id="PF02224"/>
    </source>
</evidence>
<comment type="similarity">
    <text evidence="1 9">Belongs to the cytidylate kinase family. Type 1 subfamily.</text>
</comment>
<evidence type="ECO:0000256" key="9">
    <source>
        <dbReference type="HAMAP-Rule" id="MF_00238"/>
    </source>
</evidence>
<dbReference type="InterPro" id="IPR027417">
    <property type="entry name" value="P-loop_NTPase"/>
</dbReference>
<sequence>MNNKKISIAIDGPAAAGKSTIAKITAEKLSYIYVDTGAMYRAITYKALKSQIDIQNEKEIEQLLLETSIELKPSNSGQLVFLDGEDVTEKIREEQVTNLVSTIAASGPVREEMVYRQQQLGKDGGVVMDGRDIGTKVLPHAELKIFMLASVDVRAERRHLENTRKGYSSNLEKLKEEIELRDKLDSEREISPLRKAEDAVEIDTSFLSIEEVAAEIYALAQERMEDK</sequence>
<keyword evidence="3 9" id="KW-0808">Transferase</keyword>
<dbReference type="AlphaFoldDB" id="A0A942UNZ4"/>
<evidence type="ECO:0000313" key="12">
    <source>
        <dbReference type="Proteomes" id="UP000676456"/>
    </source>
</evidence>
<dbReference type="GO" id="GO:0036431">
    <property type="term" value="F:dCMP kinase activity"/>
    <property type="evidence" value="ECO:0007669"/>
    <property type="project" value="InterPro"/>
</dbReference>
<dbReference type="GO" id="GO:0006220">
    <property type="term" value="P:pyrimidine nucleotide metabolic process"/>
    <property type="evidence" value="ECO:0007669"/>
    <property type="project" value="UniProtKB-UniRule"/>
</dbReference>
<keyword evidence="12" id="KW-1185">Reference proteome</keyword>
<dbReference type="PANTHER" id="PTHR21299:SF2">
    <property type="entry name" value="CYTIDYLATE KINASE"/>
    <property type="match status" value="1"/>
</dbReference>
<keyword evidence="6 9" id="KW-0067">ATP-binding</keyword>
<evidence type="ECO:0000256" key="2">
    <source>
        <dbReference type="ARBA" id="ARBA00022490"/>
    </source>
</evidence>
<dbReference type="NCBIfam" id="TIGR00017">
    <property type="entry name" value="cmk"/>
    <property type="match status" value="1"/>
</dbReference>
<evidence type="ECO:0000256" key="3">
    <source>
        <dbReference type="ARBA" id="ARBA00022679"/>
    </source>
</evidence>
<feature type="domain" description="Cytidylate kinase" evidence="10">
    <location>
        <begin position="8"/>
        <end position="221"/>
    </location>
</feature>
<evidence type="ECO:0000256" key="4">
    <source>
        <dbReference type="ARBA" id="ARBA00022741"/>
    </source>
</evidence>
<comment type="caution">
    <text evidence="11">The sequence shown here is derived from an EMBL/GenBank/DDBJ whole genome shotgun (WGS) entry which is preliminary data.</text>
</comment>
<evidence type="ECO:0000256" key="1">
    <source>
        <dbReference type="ARBA" id="ARBA00009427"/>
    </source>
</evidence>
<feature type="binding site" evidence="9">
    <location>
        <begin position="12"/>
        <end position="20"/>
    </location>
    <ligand>
        <name>ATP</name>
        <dbReference type="ChEBI" id="CHEBI:30616"/>
    </ligand>
</feature>
<proteinExistence type="inferred from homology"/>
<dbReference type="EMBL" id="JAGYPN010000001">
    <property type="protein sequence ID" value="MBS4222218.1"/>
    <property type="molecule type" value="Genomic_DNA"/>
</dbReference>
<dbReference type="PANTHER" id="PTHR21299">
    <property type="entry name" value="CYTIDYLATE KINASE/PANTOATE-BETA-ALANINE LIGASE"/>
    <property type="match status" value="1"/>
</dbReference>
<dbReference type="GO" id="GO:0015949">
    <property type="term" value="P:nucleobase-containing small molecule interconversion"/>
    <property type="evidence" value="ECO:0007669"/>
    <property type="project" value="TreeGrafter"/>
</dbReference>
<dbReference type="GO" id="GO:0005829">
    <property type="term" value="C:cytosol"/>
    <property type="evidence" value="ECO:0007669"/>
    <property type="project" value="TreeGrafter"/>
</dbReference>
<dbReference type="InterPro" id="IPR003136">
    <property type="entry name" value="Cytidylate_kin"/>
</dbReference>
<evidence type="ECO:0000256" key="8">
    <source>
        <dbReference type="ARBA" id="ARBA00048478"/>
    </source>
</evidence>
<keyword evidence="5 9" id="KW-0418">Kinase</keyword>
<name>A0A942UNZ4_9BACI</name>
<accession>A0A942UNZ4</accession>
<comment type="subcellular location">
    <subcellularLocation>
        <location evidence="9">Cytoplasm</location>
    </subcellularLocation>
</comment>
<comment type="catalytic activity">
    <reaction evidence="8 9">
        <text>CMP + ATP = CDP + ADP</text>
        <dbReference type="Rhea" id="RHEA:11600"/>
        <dbReference type="ChEBI" id="CHEBI:30616"/>
        <dbReference type="ChEBI" id="CHEBI:58069"/>
        <dbReference type="ChEBI" id="CHEBI:60377"/>
        <dbReference type="ChEBI" id="CHEBI:456216"/>
        <dbReference type="EC" id="2.7.4.25"/>
    </reaction>
</comment>
<protein>
    <recommendedName>
        <fullName evidence="9">Cytidylate kinase</fullName>
        <shortName evidence="9">CK</shortName>
        <ecNumber evidence="9">2.7.4.25</ecNumber>
    </recommendedName>
    <alternativeName>
        <fullName evidence="9">Cytidine monophosphate kinase</fullName>
        <shortName evidence="9">CMP kinase</shortName>
    </alternativeName>
</protein>
<dbReference type="GO" id="GO:0005524">
    <property type="term" value="F:ATP binding"/>
    <property type="evidence" value="ECO:0007669"/>
    <property type="project" value="UniProtKB-UniRule"/>
</dbReference>
<comment type="catalytic activity">
    <reaction evidence="7 9">
        <text>dCMP + ATP = dCDP + ADP</text>
        <dbReference type="Rhea" id="RHEA:25094"/>
        <dbReference type="ChEBI" id="CHEBI:30616"/>
        <dbReference type="ChEBI" id="CHEBI:57566"/>
        <dbReference type="ChEBI" id="CHEBI:58593"/>
        <dbReference type="ChEBI" id="CHEBI:456216"/>
        <dbReference type="EC" id="2.7.4.25"/>
    </reaction>
</comment>
<reference evidence="11 12" key="1">
    <citation type="submission" date="2021-05" db="EMBL/GenBank/DDBJ databases">
        <title>Novel Bacillus species.</title>
        <authorList>
            <person name="Liu G."/>
        </authorList>
    </citation>
    <scope>NUCLEOTIDE SEQUENCE [LARGE SCALE GENOMIC DNA]</scope>
    <source>
        <strain evidence="11 12">FJAT-49682</strain>
    </source>
</reference>
<evidence type="ECO:0000256" key="5">
    <source>
        <dbReference type="ARBA" id="ARBA00022777"/>
    </source>
</evidence>
<gene>
    <name evidence="9" type="primary">cmk</name>
    <name evidence="11" type="ORF">KHA91_05535</name>
</gene>
<dbReference type="Pfam" id="PF02224">
    <property type="entry name" value="Cytidylate_kin"/>
    <property type="match status" value="1"/>
</dbReference>
<evidence type="ECO:0000256" key="6">
    <source>
        <dbReference type="ARBA" id="ARBA00022840"/>
    </source>
</evidence>
<dbReference type="EC" id="2.7.4.25" evidence="9"/>
<keyword evidence="2 9" id="KW-0963">Cytoplasm</keyword>
<organism evidence="11 12">
    <name type="scientific">Lederbergia citrea</name>
    <dbReference type="NCBI Taxonomy" id="2833581"/>
    <lineage>
        <taxon>Bacteria</taxon>
        <taxon>Bacillati</taxon>
        <taxon>Bacillota</taxon>
        <taxon>Bacilli</taxon>
        <taxon>Bacillales</taxon>
        <taxon>Bacillaceae</taxon>
        <taxon>Lederbergia</taxon>
    </lineage>
</organism>
<dbReference type="RefSeq" id="WP_213097176.1">
    <property type="nucleotide sequence ID" value="NZ_JAGYPK010000001.1"/>
</dbReference>
<dbReference type="CDD" id="cd02020">
    <property type="entry name" value="CMPK"/>
    <property type="match status" value="1"/>
</dbReference>
<keyword evidence="4 9" id="KW-0547">Nucleotide-binding</keyword>
<dbReference type="InterPro" id="IPR011994">
    <property type="entry name" value="Cytidylate_kinase_dom"/>
</dbReference>
<evidence type="ECO:0000256" key="7">
    <source>
        <dbReference type="ARBA" id="ARBA00047615"/>
    </source>
</evidence>
<evidence type="ECO:0000313" key="11">
    <source>
        <dbReference type="EMBL" id="MBS4222218.1"/>
    </source>
</evidence>